<dbReference type="EMBL" id="JADGKB010000071">
    <property type="protein sequence ID" value="KAJ3255130.1"/>
    <property type="molecule type" value="Genomic_DNA"/>
</dbReference>
<evidence type="ECO:0000256" key="8">
    <source>
        <dbReference type="SAM" id="Phobius"/>
    </source>
</evidence>
<accession>A0AAD5Y4K1</accession>
<keyword evidence="6 8" id="KW-0472">Membrane</keyword>
<feature type="transmembrane region" description="Helical" evidence="8">
    <location>
        <begin position="302"/>
        <end position="320"/>
    </location>
</feature>
<keyword evidence="2" id="KW-0813">Transport</keyword>
<organism evidence="10 11">
    <name type="scientific">Boothiomyces macroporosus</name>
    <dbReference type="NCBI Taxonomy" id="261099"/>
    <lineage>
        <taxon>Eukaryota</taxon>
        <taxon>Fungi</taxon>
        <taxon>Fungi incertae sedis</taxon>
        <taxon>Chytridiomycota</taxon>
        <taxon>Chytridiomycota incertae sedis</taxon>
        <taxon>Chytridiomycetes</taxon>
        <taxon>Rhizophydiales</taxon>
        <taxon>Terramycetaceae</taxon>
        <taxon>Boothiomyces</taxon>
    </lineage>
</organism>
<evidence type="ECO:0000256" key="6">
    <source>
        <dbReference type="ARBA" id="ARBA00023136"/>
    </source>
</evidence>
<proteinExistence type="predicted"/>
<feature type="transmembrane region" description="Helical" evidence="8">
    <location>
        <begin position="219"/>
        <end position="242"/>
    </location>
</feature>
<evidence type="ECO:0000259" key="9">
    <source>
        <dbReference type="Pfam" id="PF00999"/>
    </source>
</evidence>
<dbReference type="GO" id="GO:0015297">
    <property type="term" value="F:antiporter activity"/>
    <property type="evidence" value="ECO:0007669"/>
    <property type="project" value="InterPro"/>
</dbReference>
<dbReference type="PANTHER" id="PTHR32468:SF0">
    <property type="entry name" value="K(+)_H(+) ANTIPORTER 1"/>
    <property type="match status" value="1"/>
</dbReference>
<feature type="transmembrane region" description="Helical" evidence="8">
    <location>
        <begin position="83"/>
        <end position="103"/>
    </location>
</feature>
<feature type="transmembrane region" description="Helical" evidence="8">
    <location>
        <begin position="50"/>
        <end position="68"/>
    </location>
</feature>
<evidence type="ECO:0000256" key="1">
    <source>
        <dbReference type="ARBA" id="ARBA00004141"/>
    </source>
</evidence>
<dbReference type="Proteomes" id="UP001210925">
    <property type="component" value="Unassembled WGS sequence"/>
</dbReference>
<comment type="caution">
    <text evidence="10">The sequence shown here is derived from an EMBL/GenBank/DDBJ whole genome shotgun (WGS) entry which is preliminary data.</text>
</comment>
<feature type="transmembrane region" description="Helical" evidence="8">
    <location>
        <begin position="332"/>
        <end position="355"/>
    </location>
</feature>
<protein>
    <submittedName>
        <fullName evidence="10">K(+)/H(+) antiporter</fullName>
    </submittedName>
</protein>
<dbReference type="Pfam" id="PF00999">
    <property type="entry name" value="Na_H_Exchanger"/>
    <property type="match status" value="1"/>
</dbReference>
<feature type="domain" description="Cation/H+ exchanger transmembrane" evidence="9">
    <location>
        <begin position="34"/>
        <end position="415"/>
    </location>
</feature>
<dbReference type="Gene3D" id="1.20.1530.20">
    <property type="match status" value="1"/>
</dbReference>
<keyword evidence="4 8" id="KW-1133">Transmembrane helix</keyword>
<reference evidence="10" key="1">
    <citation type="submission" date="2020-05" db="EMBL/GenBank/DDBJ databases">
        <title>Phylogenomic resolution of chytrid fungi.</title>
        <authorList>
            <person name="Stajich J.E."/>
            <person name="Amses K."/>
            <person name="Simmons R."/>
            <person name="Seto K."/>
            <person name="Myers J."/>
            <person name="Bonds A."/>
            <person name="Quandt C.A."/>
            <person name="Barry K."/>
            <person name="Liu P."/>
            <person name="Grigoriev I."/>
            <person name="Longcore J.E."/>
            <person name="James T.Y."/>
        </authorList>
    </citation>
    <scope>NUCLEOTIDE SEQUENCE</scope>
    <source>
        <strain evidence="10">PLAUS21</strain>
    </source>
</reference>
<dbReference type="GO" id="GO:1902600">
    <property type="term" value="P:proton transmembrane transport"/>
    <property type="evidence" value="ECO:0007669"/>
    <property type="project" value="InterPro"/>
</dbReference>
<evidence type="ECO:0000256" key="3">
    <source>
        <dbReference type="ARBA" id="ARBA00022692"/>
    </source>
</evidence>
<evidence type="ECO:0000256" key="2">
    <source>
        <dbReference type="ARBA" id="ARBA00022448"/>
    </source>
</evidence>
<keyword evidence="5" id="KW-0406">Ion transport</keyword>
<gene>
    <name evidence="10" type="primary">KHA1</name>
    <name evidence="10" type="ORF">HK103_006593</name>
</gene>
<feature type="transmembrane region" description="Helical" evidence="8">
    <location>
        <begin position="254"/>
        <end position="282"/>
    </location>
</feature>
<feature type="compositionally biased region" description="Basic and acidic residues" evidence="7">
    <location>
        <begin position="755"/>
        <end position="765"/>
    </location>
</feature>
<evidence type="ECO:0000256" key="7">
    <source>
        <dbReference type="SAM" id="MobiDB-lite"/>
    </source>
</evidence>
<evidence type="ECO:0000313" key="11">
    <source>
        <dbReference type="Proteomes" id="UP001210925"/>
    </source>
</evidence>
<evidence type="ECO:0000256" key="4">
    <source>
        <dbReference type="ARBA" id="ARBA00022989"/>
    </source>
</evidence>
<dbReference type="PANTHER" id="PTHR32468">
    <property type="entry name" value="CATION/H + ANTIPORTER"/>
    <property type="match status" value="1"/>
</dbReference>
<evidence type="ECO:0000313" key="10">
    <source>
        <dbReference type="EMBL" id="KAJ3255130.1"/>
    </source>
</evidence>
<feature type="transmembrane region" description="Helical" evidence="8">
    <location>
        <begin position="150"/>
        <end position="172"/>
    </location>
</feature>
<keyword evidence="11" id="KW-1185">Reference proteome</keyword>
<comment type="subcellular location">
    <subcellularLocation>
        <location evidence="1">Membrane</location>
        <topology evidence="1">Multi-pass membrane protein</topology>
    </subcellularLocation>
</comment>
<dbReference type="InterPro" id="IPR006153">
    <property type="entry name" value="Cation/H_exchanger_TM"/>
</dbReference>
<feature type="transmembrane region" description="Helical" evidence="8">
    <location>
        <begin position="399"/>
        <end position="419"/>
    </location>
</feature>
<feature type="region of interest" description="Disordered" evidence="7">
    <location>
        <begin position="744"/>
        <end position="765"/>
    </location>
</feature>
<evidence type="ECO:0000256" key="5">
    <source>
        <dbReference type="ARBA" id="ARBA00023065"/>
    </source>
</evidence>
<sequence length="765" mass="83401">MVQSVASDSFLTGMNPLSQNISLFLTQMVIIVCTARIIKIFLQYLNQPSVISEVVGGIILGPTALSSIPEFQRNVFPTSSLPLLKLVADIGLILYLFMIGMELDPIKVAKEFKQSAAISLAGIILPFGTGVGVAKLVYDLYGDHSVPFTSFVVFCGVAMSITAFPVLARILTERKLLGTPVGNSTLAAAASDDAIAWSLLVLVVALINNPAEAINALWVFLLVVAWGLFLAFTARPLFIYLINNSESENGATQFNVFVVFIIMAISAFFTQAAGVDAIFGAFLVGLMVPHDKGFAIAMTEKIEDLVLILFLPLYFAYSGLNTRLGTLDDGQTWGVIILIILTACGGKILGCTFASRMAGIPWRESWTIGFLMNTKGLVEIIVLNLGLQAQVISPKIYAMFLIMALITTFMTVPIVSWIYPQSLYLHKGEQPLQDSSLTIAKQPSVLDKMHILICLPSMKVVPAVMNLSQILFTSPKALDVYALRLIELGERMSKVMLANESSHTLQSDPVINILRTFGQLNKKSIKTLMSVSPHSNFSEDIVDAASTMESNLIIFPIEASPTTFPKGWAAVTAKQLWLHVPCPLAFFVDRGFGVSNFAQTEFDTIANPGENQKVFFPFFGTDDDVEAAVILNYMAHAAAIKIFILQLFDPEQDSAGALALAALGSFPNVMIEKTENKTNMAALNRAADFGKKDLIVIAYDKYESPADNDDSIKLYLESQSSASYMIVNKPHYLSTNSASNNTQNSISNILRRRGKKEEKSPVVIA</sequence>
<feature type="transmembrane region" description="Helical" evidence="8">
    <location>
        <begin position="20"/>
        <end position="38"/>
    </location>
</feature>
<name>A0AAD5Y4K1_9FUNG</name>
<dbReference type="GO" id="GO:0016020">
    <property type="term" value="C:membrane"/>
    <property type="evidence" value="ECO:0007669"/>
    <property type="project" value="UniProtKB-SubCell"/>
</dbReference>
<keyword evidence="3 8" id="KW-0812">Transmembrane</keyword>
<dbReference type="InterPro" id="IPR038770">
    <property type="entry name" value="Na+/solute_symporter_sf"/>
</dbReference>
<dbReference type="AlphaFoldDB" id="A0AAD5Y4K1"/>
<feature type="transmembrane region" description="Helical" evidence="8">
    <location>
        <begin position="115"/>
        <end position="138"/>
    </location>
</feature>
<dbReference type="InterPro" id="IPR050794">
    <property type="entry name" value="CPA2_transporter"/>
</dbReference>